<evidence type="ECO:0000313" key="2">
    <source>
        <dbReference type="EMBL" id="KAA6365436.1"/>
    </source>
</evidence>
<keyword evidence="1" id="KW-0732">Signal</keyword>
<reference evidence="2 3" key="1">
    <citation type="submission" date="2019-03" db="EMBL/GenBank/DDBJ databases">
        <title>Single cell metagenomics reveals metabolic interactions within the superorganism composed of flagellate Streblomastix strix and complex community of Bacteroidetes bacteria on its surface.</title>
        <authorList>
            <person name="Treitli S.C."/>
            <person name="Kolisko M."/>
            <person name="Husnik F."/>
            <person name="Keeling P."/>
            <person name="Hampl V."/>
        </authorList>
    </citation>
    <scope>NUCLEOTIDE SEQUENCE [LARGE SCALE GENOMIC DNA]</scope>
    <source>
        <strain evidence="2">ST1C</strain>
    </source>
</reference>
<evidence type="ECO:0000256" key="1">
    <source>
        <dbReference type="SAM" id="SignalP"/>
    </source>
</evidence>
<feature type="non-terminal residue" evidence="2">
    <location>
        <position position="59"/>
    </location>
</feature>
<protein>
    <submittedName>
        <fullName evidence="2">Uncharacterized protein</fullName>
    </submittedName>
</protein>
<accession>A0A5J4U3P9</accession>
<dbReference type="Proteomes" id="UP000324800">
    <property type="component" value="Unassembled WGS sequence"/>
</dbReference>
<evidence type="ECO:0000313" key="3">
    <source>
        <dbReference type="Proteomes" id="UP000324800"/>
    </source>
</evidence>
<name>A0A5J4U3P9_9EUKA</name>
<feature type="chain" id="PRO_5023833139" evidence="1">
    <location>
        <begin position="20"/>
        <end position="59"/>
    </location>
</feature>
<comment type="caution">
    <text evidence="2">The sequence shown here is derived from an EMBL/GenBank/DDBJ whole genome shotgun (WGS) entry which is preliminary data.</text>
</comment>
<dbReference type="EMBL" id="SNRW01020457">
    <property type="protein sequence ID" value="KAA6365436.1"/>
    <property type="molecule type" value="Genomic_DNA"/>
</dbReference>
<organism evidence="2 3">
    <name type="scientific">Streblomastix strix</name>
    <dbReference type="NCBI Taxonomy" id="222440"/>
    <lineage>
        <taxon>Eukaryota</taxon>
        <taxon>Metamonada</taxon>
        <taxon>Preaxostyla</taxon>
        <taxon>Oxymonadida</taxon>
        <taxon>Streblomastigidae</taxon>
        <taxon>Streblomastix</taxon>
    </lineage>
</organism>
<proteinExistence type="predicted"/>
<feature type="signal peptide" evidence="1">
    <location>
        <begin position="1"/>
        <end position="19"/>
    </location>
</feature>
<gene>
    <name evidence="2" type="ORF">EZS28_039036</name>
</gene>
<sequence length="59" mass="6384">MVYSSFLLIVRCIWKLSNAPQASRTSSESNSSVALHHCGQTSITTVACGIVLEFVRGVQ</sequence>
<dbReference type="AlphaFoldDB" id="A0A5J4U3P9"/>